<dbReference type="EMBL" id="JACTAM010000003">
    <property type="protein sequence ID" value="KAI2665973.1"/>
    <property type="molecule type" value="Genomic_DNA"/>
</dbReference>
<dbReference type="PROSITE" id="PS51225">
    <property type="entry name" value="MARVEL"/>
    <property type="match status" value="4"/>
</dbReference>
<feature type="domain" description="MARVEL" evidence="9">
    <location>
        <begin position="276"/>
        <end position="405"/>
    </location>
</feature>
<dbReference type="PANTHER" id="PTHR17068">
    <property type="entry name" value="MYELOID-ASSOCIATED DIFFERENTIATION MARKER MYADM FAMILY MEMBER"/>
    <property type="match status" value="1"/>
</dbReference>
<comment type="caution">
    <text evidence="10">The sequence shown here is derived from an EMBL/GenBank/DDBJ whole genome shotgun (WGS) entry which is preliminary data.</text>
</comment>
<feature type="transmembrane region" description="Helical" evidence="8">
    <location>
        <begin position="246"/>
        <end position="266"/>
    </location>
</feature>
<evidence type="ECO:0000256" key="5">
    <source>
        <dbReference type="ARBA" id="ARBA00023136"/>
    </source>
</evidence>
<gene>
    <name evidence="10" type="ORF">H4Q32_009712</name>
</gene>
<keyword evidence="2 7" id="KW-0812">Transmembrane</keyword>
<feature type="domain" description="MARVEL" evidence="9">
    <location>
        <begin position="140"/>
        <end position="276"/>
    </location>
</feature>
<dbReference type="PANTHER" id="PTHR17068:SF2">
    <property type="entry name" value="MYELOID-ASSOCIATED DIFFERENTIATION MARKER-LIKE"/>
    <property type="match status" value="1"/>
</dbReference>
<dbReference type="Pfam" id="PF01284">
    <property type="entry name" value="MARVEL"/>
    <property type="match status" value="3"/>
</dbReference>
<feature type="transmembrane region" description="Helical" evidence="8">
    <location>
        <begin position="352"/>
        <end position="373"/>
    </location>
</feature>
<feature type="transmembrane region" description="Helical" evidence="8">
    <location>
        <begin position="278"/>
        <end position="300"/>
    </location>
</feature>
<feature type="transmembrane region" description="Helical" evidence="8">
    <location>
        <begin position="481"/>
        <end position="502"/>
    </location>
</feature>
<feature type="transmembrane region" description="Helical" evidence="8">
    <location>
        <begin position="312"/>
        <end position="332"/>
    </location>
</feature>
<feature type="transmembrane region" description="Helical" evidence="8">
    <location>
        <begin position="413"/>
        <end position="434"/>
    </location>
</feature>
<keyword evidence="5 7" id="KW-0472">Membrane</keyword>
<feature type="transmembrane region" description="Helical" evidence="8">
    <location>
        <begin position="150"/>
        <end position="171"/>
    </location>
</feature>
<keyword evidence="4 8" id="KW-1133">Transmembrane helix</keyword>
<name>A0ABQ8MT34_LABRO</name>
<reference evidence="10 11" key="1">
    <citation type="submission" date="2022-01" db="EMBL/GenBank/DDBJ databases">
        <title>A high-quality chromosome-level genome assembly of rohu carp, Labeo rohita.</title>
        <authorList>
            <person name="Arick M.A. II"/>
            <person name="Hsu C.-Y."/>
            <person name="Magbanua Z."/>
            <person name="Pechanova O."/>
            <person name="Grover C."/>
            <person name="Miller E."/>
            <person name="Thrash A."/>
            <person name="Ezzel L."/>
            <person name="Alam S."/>
            <person name="Benzie J."/>
            <person name="Hamilton M."/>
            <person name="Karsi A."/>
            <person name="Lawrence M.L."/>
            <person name="Peterson D.G."/>
        </authorList>
    </citation>
    <scope>NUCLEOTIDE SEQUENCE [LARGE SCALE GENOMIC DNA]</scope>
    <source>
        <strain evidence="11">BAU-BD-2019</strain>
        <tissue evidence="10">Blood</tissue>
    </source>
</reference>
<sequence length="590" mass="66196">MVTLNPQTLTTPIGIIRLFEFALTLITFSLVASEGHDGRSFWAWCMFTWCFCCFVTLLIIILEFTSLNTKVPISWDDFTTAFAMLSTLMQLAASVIYPTIFICSSCSIRIAATVTSCVCFGLYAAEVGLARAKPGEISGFLSTVPGLLKVLEAFVACIIFISLNSGVYSRFPGLQWCVAVYSICFIIALLIIILTICRLLARIPFPLDKCLTGYNILAVLMYLTAVVIWPVYSFHYLRPSDCTGQCWDNLVVVTCMTCINLIVYIVDTVYSVRLVTLILPIGIVRMVEVVLTCMCFALAASAGIPVSATSHWAWCMFCWCFCCFTTLLIIILEFTNLNTKVFISWEDFTMAFAMLATLMMVTIAIIYPTFFTCSTCSRQIGASAVSWLCFGLYAVEVWLVHKRPGETSGFLTTIPGLLKILETFVACIIFMSLSPTEYRKFPGMQWCVAVYSICFIFSLLIICLTIAKLPSILPFSFDKAVIGFNIGAVAMYTTTVVIWPLYAFERNPRPDICNHCSWDDLVVVTFMTVINFLSPVERDRRQSSLLHVNTYISSDCSVQGFSRASEAQILTQCLYFESSYWFLFMYIYTP</sequence>
<feature type="domain" description="MARVEL" evidence="9">
    <location>
        <begin position="8"/>
        <end position="135"/>
    </location>
</feature>
<dbReference type="Proteomes" id="UP000830375">
    <property type="component" value="Unassembled WGS sequence"/>
</dbReference>
<keyword evidence="3" id="KW-0677">Repeat</keyword>
<evidence type="ECO:0000256" key="6">
    <source>
        <dbReference type="ARBA" id="ARBA00034721"/>
    </source>
</evidence>
<comment type="subcellular location">
    <subcellularLocation>
        <location evidence="1">Membrane</location>
        <topology evidence="1">Multi-pass membrane protein</topology>
    </subcellularLocation>
</comment>
<feature type="transmembrane region" description="Helical" evidence="8">
    <location>
        <begin position="380"/>
        <end position="401"/>
    </location>
</feature>
<feature type="transmembrane region" description="Helical" evidence="8">
    <location>
        <begin position="12"/>
        <end position="32"/>
    </location>
</feature>
<keyword evidence="11" id="KW-1185">Reference proteome</keyword>
<protein>
    <recommendedName>
        <fullName evidence="9">MARVEL domain-containing protein</fullName>
    </recommendedName>
</protein>
<feature type="transmembrane region" description="Helical" evidence="8">
    <location>
        <begin position="178"/>
        <end position="201"/>
    </location>
</feature>
<feature type="transmembrane region" description="Helical" evidence="8">
    <location>
        <begin position="110"/>
        <end position="130"/>
    </location>
</feature>
<feature type="transmembrane region" description="Helical" evidence="8">
    <location>
        <begin position="213"/>
        <end position="234"/>
    </location>
</feature>
<accession>A0ABQ8MT34</accession>
<evidence type="ECO:0000256" key="1">
    <source>
        <dbReference type="ARBA" id="ARBA00004141"/>
    </source>
</evidence>
<evidence type="ECO:0000256" key="7">
    <source>
        <dbReference type="PROSITE-ProRule" id="PRU00581"/>
    </source>
</evidence>
<evidence type="ECO:0000256" key="3">
    <source>
        <dbReference type="ARBA" id="ARBA00022737"/>
    </source>
</evidence>
<feature type="transmembrane region" description="Helical" evidence="8">
    <location>
        <begin position="446"/>
        <end position="469"/>
    </location>
</feature>
<evidence type="ECO:0000256" key="2">
    <source>
        <dbReference type="ARBA" id="ARBA00022692"/>
    </source>
</evidence>
<organism evidence="10 11">
    <name type="scientific">Labeo rohita</name>
    <name type="common">Indian major carp</name>
    <name type="synonym">Cyprinus rohita</name>
    <dbReference type="NCBI Taxonomy" id="84645"/>
    <lineage>
        <taxon>Eukaryota</taxon>
        <taxon>Metazoa</taxon>
        <taxon>Chordata</taxon>
        <taxon>Craniata</taxon>
        <taxon>Vertebrata</taxon>
        <taxon>Euteleostomi</taxon>
        <taxon>Actinopterygii</taxon>
        <taxon>Neopterygii</taxon>
        <taxon>Teleostei</taxon>
        <taxon>Ostariophysi</taxon>
        <taxon>Cypriniformes</taxon>
        <taxon>Cyprinidae</taxon>
        <taxon>Labeoninae</taxon>
        <taxon>Labeonini</taxon>
        <taxon>Labeo</taxon>
    </lineage>
</organism>
<dbReference type="InterPro" id="IPR008253">
    <property type="entry name" value="Marvel"/>
</dbReference>
<evidence type="ECO:0000256" key="8">
    <source>
        <dbReference type="SAM" id="Phobius"/>
    </source>
</evidence>
<feature type="domain" description="MARVEL" evidence="9">
    <location>
        <begin position="410"/>
        <end position="544"/>
    </location>
</feature>
<proteinExistence type="inferred from homology"/>
<dbReference type="InterPro" id="IPR047123">
    <property type="entry name" value="MYADM-like"/>
</dbReference>
<feature type="transmembrane region" description="Helical" evidence="8">
    <location>
        <begin position="41"/>
        <end position="62"/>
    </location>
</feature>
<evidence type="ECO:0000313" key="10">
    <source>
        <dbReference type="EMBL" id="KAI2665973.1"/>
    </source>
</evidence>
<feature type="transmembrane region" description="Helical" evidence="8">
    <location>
        <begin position="82"/>
        <end position="103"/>
    </location>
</feature>
<evidence type="ECO:0000256" key="4">
    <source>
        <dbReference type="ARBA" id="ARBA00022989"/>
    </source>
</evidence>
<comment type="similarity">
    <text evidence="6">Belongs to the MAL family.</text>
</comment>
<evidence type="ECO:0000313" key="11">
    <source>
        <dbReference type="Proteomes" id="UP000830375"/>
    </source>
</evidence>
<evidence type="ECO:0000259" key="9">
    <source>
        <dbReference type="PROSITE" id="PS51225"/>
    </source>
</evidence>